<dbReference type="STRING" id="331657.A0A4V5NCC9"/>
<dbReference type="GO" id="GO:0005525">
    <property type="term" value="F:GTP binding"/>
    <property type="evidence" value="ECO:0007669"/>
    <property type="project" value="UniProtKB-KW"/>
</dbReference>
<evidence type="ECO:0000313" key="4">
    <source>
        <dbReference type="EMBL" id="TKA54719.1"/>
    </source>
</evidence>
<proteinExistence type="inferred from homology"/>
<comment type="similarity">
    <text evidence="1">Belongs to the TRAFAC class TrmE-Era-EngA-EngB-Septin-like GTPase superfamily. Septin GTPase family.</text>
</comment>
<dbReference type="InterPro" id="IPR027417">
    <property type="entry name" value="P-loop_NTPase"/>
</dbReference>
<organism evidence="4 5">
    <name type="scientific">Cryomyces minteri</name>
    <dbReference type="NCBI Taxonomy" id="331657"/>
    <lineage>
        <taxon>Eukaryota</taxon>
        <taxon>Fungi</taxon>
        <taxon>Dikarya</taxon>
        <taxon>Ascomycota</taxon>
        <taxon>Pezizomycotina</taxon>
        <taxon>Dothideomycetes</taxon>
        <taxon>Dothideomycetes incertae sedis</taxon>
        <taxon>Cryomyces</taxon>
    </lineage>
</organism>
<feature type="domain" description="Septin-type G" evidence="3">
    <location>
        <begin position="1"/>
        <end position="348"/>
    </location>
</feature>
<dbReference type="AlphaFoldDB" id="A0A4V5NCC9"/>
<feature type="compositionally biased region" description="Basic and acidic residues" evidence="2">
    <location>
        <begin position="222"/>
        <end position="248"/>
    </location>
</feature>
<keyword evidence="1" id="KW-0547">Nucleotide-binding</keyword>
<dbReference type="Proteomes" id="UP000308768">
    <property type="component" value="Unassembled WGS sequence"/>
</dbReference>
<feature type="compositionally biased region" description="Polar residues" evidence="2">
    <location>
        <begin position="274"/>
        <end position="286"/>
    </location>
</feature>
<dbReference type="Pfam" id="PF00735">
    <property type="entry name" value="Septin"/>
    <property type="match status" value="2"/>
</dbReference>
<evidence type="ECO:0000259" key="3">
    <source>
        <dbReference type="PROSITE" id="PS51719"/>
    </source>
</evidence>
<dbReference type="InterPro" id="IPR030379">
    <property type="entry name" value="G_SEPTIN_dom"/>
</dbReference>
<comment type="caution">
    <text evidence="4">The sequence shown here is derived from an EMBL/GenBank/DDBJ whole genome shotgun (WGS) entry which is preliminary data.</text>
</comment>
<name>A0A4V5NCC9_9PEZI</name>
<dbReference type="PROSITE" id="PS51719">
    <property type="entry name" value="G_SEPTIN"/>
    <property type="match status" value="1"/>
</dbReference>
<dbReference type="PANTHER" id="PTHR18884">
    <property type="entry name" value="SEPTIN"/>
    <property type="match status" value="1"/>
</dbReference>
<accession>A0A4V5NCC9</accession>
<dbReference type="Gene3D" id="3.40.50.300">
    <property type="entry name" value="P-loop containing nucleotide triphosphate hydrolases"/>
    <property type="match status" value="1"/>
</dbReference>
<gene>
    <name evidence="4" type="ORF">B0A49_13162</name>
</gene>
<dbReference type="EMBL" id="NAJN01002289">
    <property type="protein sequence ID" value="TKA54719.1"/>
    <property type="molecule type" value="Genomic_DNA"/>
</dbReference>
<evidence type="ECO:0000256" key="1">
    <source>
        <dbReference type="RuleBase" id="RU004560"/>
    </source>
</evidence>
<dbReference type="OrthoDB" id="5337438at2759"/>
<protein>
    <recommendedName>
        <fullName evidence="3">Septin-type G domain-containing protein</fullName>
    </recommendedName>
</protein>
<evidence type="ECO:0000256" key="2">
    <source>
        <dbReference type="SAM" id="MobiDB-lite"/>
    </source>
</evidence>
<evidence type="ECO:0000313" key="5">
    <source>
        <dbReference type="Proteomes" id="UP000308768"/>
    </source>
</evidence>
<dbReference type="SUPFAM" id="SSF52540">
    <property type="entry name" value="P-loop containing nucleoside triphosphate hydrolases"/>
    <property type="match status" value="1"/>
</dbReference>
<reference evidence="4 5" key="1">
    <citation type="submission" date="2017-03" db="EMBL/GenBank/DDBJ databases">
        <title>Genomes of endolithic fungi from Antarctica.</title>
        <authorList>
            <person name="Coleine C."/>
            <person name="Masonjones S."/>
            <person name="Stajich J.E."/>
        </authorList>
    </citation>
    <scope>NUCLEOTIDE SEQUENCE [LARGE SCALE GENOMIC DNA]</scope>
    <source>
        <strain evidence="4 5">CCFEE 5187</strain>
    </source>
</reference>
<feature type="region of interest" description="Disordered" evidence="2">
    <location>
        <begin position="203"/>
        <end position="286"/>
    </location>
</feature>
<keyword evidence="1" id="KW-0342">GTP-binding</keyword>
<sequence length="348" mass="38733">MVIGAKNCGKTSFINFLRTSLALPPHKRVQTSPPPRTTEHAHSAFTSHYLEAEIDNERIGVTLWDSPGLEKNVVDLQLREMATFLESKFEDTFTEEQKVVRAPGVRDTHVHCVFLILDPNRLDSTIASSRRHTNGKYSNDQPRVSGGLDEQLDLQVLKALQGKTTVIPIISKADTVTTVHMAYLKKTIWESLKQAKLDPLEALGLDDDSSSDSGSMDERDDNDVQHPDTFDKHDDSDIINDLIDRSESEESQNSLESPATTPSPMQVAKDTHQPRTSHQRSSSAMSLTIGSAAINPTGDELPYLPLSIISPDIYDPDTIGRRFPWGFADPLNANHCDFIRLKESVFSE</sequence>
<keyword evidence="5" id="KW-1185">Reference proteome</keyword>